<dbReference type="InterPro" id="IPR001757">
    <property type="entry name" value="P_typ_ATPase"/>
</dbReference>
<dbReference type="InterPro" id="IPR050510">
    <property type="entry name" value="Cation_transp_ATPase_P-type"/>
</dbReference>
<evidence type="ECO:0000256" key="10">
    <source>
        <dbReference type="ARBA" id="ARBA00049360"/>
    </source>
</evidence>
<dbReference type="SUPFAM" id="SSF81665">
    <property type="entry name" value="Calcium ATPase, transmembrane domain M"/>
    <property type="match status" value="1"/>
</dbReference>
<dbReference type="SUPFAM" id="SSF81653">
    <property type="entry name" value="Calcium ATPase, transduction domain A"/>
    <property type="match status" value="1"/>
</dbReference>
<comment type="subcellular location">
    <subcellularLocation>
        <location evidence="1">Cell membrane</location>
        <topology evidence="1">Multi-pass membrane protein</topology>
    </subcellularLocation>
</comment>
<dbReference type="Gene3D" id="3.40.1110.10">
    <property type="entry name" value="Calcium-transporting ATPase, cytoplasmic domain N"/>
    <property type="match status" value="1"/>
</dbReference>
<organism evidence="13 14">
    <name type="scientific">Tractidigestivibacter montrealensis</name>
    <dbReference type="NCBI Taxonomy" id="2972466"/>
    <lineage>
        <taxon>Bacteria</taxon>
        <taxon>Bacillati</taxon>
        <taxon>Actinomycetota</taxon>
        <taxon>Coriobacteriia</taxon>
        <taxon>Coriobacteriales</taxon>
        <taxon>Atopobiaceae</taxon>
        <taxon>Tractidigestivibacter</taxon>
    </lineage>
</organism>
<keyword evidence="3" id="KW-1003">Cell membrane</keyword>
<dbReference type="SUPFAM" id="SSF56784">
    <property type="entry name" value="HAD-like"/>
    <property type="match status" value="1"/>
</dbReference>
<dbReference type="InterPro" id="IPR018303">
    <property type="entry name" value="ATPase_P-typ_P_site"/>
</dbReference>
<dbReference type="SUPFAM" id="SSF81660">
    <property type="entry name" value="Metal cation-transporting ATPase, ATP-binding domain N"/>
    <property type="match status" value="1"/>
</dbReference>
<proteinExistence type="inferred from homology"/>
<dbReference type="PROSITE" id="PS00154">
    <property type="entry name" value="ATPASE_E1_E2"/>
    <property type="match status" value="1"/>
</dbReference>
<dbReference type="InterPro" id="IPR036412">
    <property type="entry name" value="HAD-like_sf"/>
</dbReference>
<evidence type="ECO:0000256" key="5">
    <source>
        <dbReference type="ARBA" id="ARBA00022741"/>
    </source>
</evidence>
<dbReference type="PANTHER" id="PTHR43294">
    <property type="entry name" value="SODIUM/POTASSIUM-TRANSPORTING ATPASE SUBUNIT ALPHA"/>
    <property type="match status" value="1"/>
</dbReference>
<feature type="transmembrane region" description="Helical" evidence="11">
    <location>
        <begin position="256"/>
        <end position="275"/>
    </location>
</feature>
<keyword evidence="8 11" id="KW-1133">Transmembrane helix</keyword>
<feature type="transmembrane region" description="Helical" evidence="11">
    <location>
        <begin position="60"/>
        <end position="84"/>
    </location>
</feature>
<evidence type="ECO:0000256" key="2">
    <source>
        <dbReference type="ARBA" id="ARBA00005675"/>
    </source>
</evidence>
<dbReference type="PRINTS" id="PR00121">
    <property type="entry name" value="NAKATPASE"/>
</dbReference>
<dbReference type="Gene3D" id="2.70.150.10">
    <property type="entry name" value="Calcium-transporting ATPase, cytoplasmic transduction domain A"/>
    <property type="match status" value="1"/>
</dbReference>
<evidence type="ECO:0000256" key="9">
    <source>
        <dbReference type="ARBA" id="ARBA00023136"/>
    </source>
</evidence>
<feature type="transmembrane region" description="Helical" evidence="11">
    <location>
        <begin position="90"/>
        <end position="107"/>
    </location>
</feature>
<feature type="transmembrane region" description="Helical" evidence="11">
    <location>
        <begin position="281"/>
        <end position="307"/>
    </location>
</feature>
<dbReference type="Gene3D" id="1.20.1110.10">
    <property type="entry name" value="Calcium-transporting ATPase, transmembrane domain"/>
    <property type="match status" value="1"/>
</dbReference>
<evidence type="ECO:0000256" key="8">
    <source>
        <dbReference type="ARBA" id="ARBA00022989"/>
    </source>
</evidence>
<keyword evidence="6" id="KW-0067">ATP-binding</keyword>
<feature type="transmembrane region" description="Helical" evidence="11">
    <location>
        <begin position="840"/>
        <end position="859"/>
    </location>
</feature>
<dbReference type="Gene3D" id="3.40.50.1000">
    <property type="entry name" value="HAD superfamily/HAD-like"/>
    <property type="match status" value="1"/>
</dbReference>
<dbReference type="PANTHER" id="PTHR43294:SF21">
    <property type="entry name" value="CATION TRANSPORTING ATPASE"/>
    <property type="match status" value="1"/>
</dbReference>
<evidence type="ECO:0000256" key="1">
    <source>
        <dbReference type="ARBA" id="ARBA00004651"/>
    </source>
</evidence>
<keyword evidence="4 11" id="KW-0812">Transmembrane</keyword>
<comment type="catalytic activity">
    <reaction evidence="10">
        <text>ATP + H2O = ADP + phosphate + H(+)</text>
        <dbReference type="Rhea" id="RHEA:13065"/>
        <dbReference type="ChEBI" id="CHEBI:15377"/>
        <dbReference type="ChEBI" id="CHEBI:15378"/>
        <dbReference type="ChEBI" id="CHEBI:30616"/>
        <dbReference type="ChEBI" id="CHEBI:43474"/>
        <dbReference type="ChEBI" id="CHEBI:456216"/>
    </reaction>
</comment>
<keyword evidence="5" id="KW-0547">Nucleotide-binding</keyword>
<feature type="transmembrane region" description="Helical" evidence="11">
    <location>
        <begin position="909"/>
        <end position="927"/>
    </location>
</feature>
<evidence type="ECO:0000313" key="14">
    <source>
        <dbReference type="Proteomes" id="UP001204320"/>
    </source>
</evidence>
<evidence type="ECO:0000313" key="13">
    <source>
        <dbReference type="EMBL" id="MCR9035610.1"/>
    </source>
</evidence>
<evidence type="ECO:0000256" key="6">
    <source>
        <dbReference type="ARBA" id="ARBA00022840"/>
    </source>
</evidence>
<evidence type="ECO:0000256" key="11">
    <source>
        <dbReference type="SAM" id="Phobius"/>
    </source>
</evidence>
<dbReference type="InterPro" id="IPR023214">
    <property type="entry name" value="HAD_sf"/>
</dbReference>
<evidence type="ECO:0000259" key="12">
    <source>
        <dbReference type="SMART" id="SM00831"/>
    </source>
</evidence>
<keyword evidence="14" id="KW-1185">Reference proteome</keyword>
<dbReference type="InterPro" id="IPR023298">
    <property type="entry name" value="ATPase_P-typ_TM_dom_sf"/>
</dbReference>
<dbReference type="SFLD" id="SFLDS00003">
    <property type="entry name" value="Haloacid_Dehalogenase"/>
    <property type="match status" value="1"/>
</dbReference>
<dbReference type="PRINTS" id="PR00119">
    <property type="entry name" value="CATATPASE"/>
</dbReference>
<dbReference type="SFLD" id="SFLDG00002">
    <property type="entry name" value="C1.7:_P-type_atpase_like"/>
    <property type="match status" value="1"/>
</dbReference>
<evidence type="ECO:0000256" key="4">
    <source>
        <dbReference type="ARBA" id="ARBA00022692"/>
    </source>
</evidence>
<dbReference type="InterPro" id="IPR004014">
    <property type="entry name" value="ATPase_P-typ_cation-transptr_N"/>
</dbReference>
<dbReference type="Pfam" id="PF08282">
    <property type="entry name" value="Hydrolase_3"/>
    <property type="match status" value="1"/>
</dbReference>
<dbReference type="Proteomes" id="UP001204320">
    <property type="component" value="Unassembled WGS sequence"/>
</dbReference>
<accession>A0ABT1Z5X0</accession>
<dbReference type="InterPro" id="IPR023299">
    <property type="entry name" value="ATPase_P-typ_cyto_dom_N"/>
</dbReference>
<keyword evidence="7" id="KW-1278">Translocase</keyword>
<dbReference type="Pfam" id="PF13246">
    <property type="entry name" value="Cation_ATPase"/>
    <property type="match status" value="1"/>
</dbReference>
<dbReference type="InterPro" id="IPR008250">
    <property type="entry name" value="ATPase_P-typ_transduc_dom_A_sf"/>
</dbReference>
<keyword evidence="9 11" id="KW-0472">Membrane</keyword>
<dbReference type="SFLD" id="SFLDF00027">
    <property type="entry name" value="p-type_atpase"/>
    <property type="match status" value="1"/>
</dbReference>
<dbReference type="Pfam" id="PF00122">
    <property type="entry name" value="E1-E2_ATPase"/>
    <property type="match status" value="1"/>
</dbReference>
<feature type="domain" description="Cation-transporting P-type ATPase N-terminal" evidence="12">
    <location>
        <begin position="14"/>
        <end position="87"/>
    </location>
</feature>
<dbReference type="InterPro" id="IPR059000">
    <property type="entry name" value="ATPase_P-type_domA"/>
</dbReference>
<dbReference type="Pfam" id="PF00690">
    <property type="entry name" value="Cation_ATPase_N"/>
    <property type="match status" value="1"/>
</dbReference>
<dbReference type="NCBIfam" id="TIGR01494">
    <property type="entry name" value="ATPase_P-type"/>
    <property type="match status" value="2"/>
</dbReference>
<evidence type="ECO:0000256" key="7">
    <source>
        <dbReference type="ARBA" id="ARBA00022967"/>
    </source>
</evidence>
<protein>
    <submittedName>
        <fullName evidence="13">Cation-transporting P-type ATPase</fullName>
    </submittedName>
</protein>
<name>A0ABT1Z5X0_9ACTN</name>
<dbReference type="RefSeq" id="WP_258498407.1">
    <property type="nucleotide sequence ID" value="NZ_JANSKA010000001.1"/>
</dbReference>
<feature type="transmembrane region" description="Helical" evidence="11">
    <location>
        <begin position="799"/>
        <end position="820"/>
    </location>
</feature>
<comment type="caution">
    <text evidence="13">The sequence shown here is derived from an EMBL/GenBank/DDBJ whole genome shotgun (WGS) entry which is preliminary data.</text>
</comment>
<gene>
    <name evidence="13" type="ORF">NVS32_01365</name>
</gene>
<dbReference type="SMART" id="SM00831">
    <property type="entry name" value="Cation_ATPase_N"/>
    <property type="match status" value="1"/>
</dbReference>
<dbReference type="EMBL" id="JANSKA010000001">
    <property type="protein sequence ID" value="MCR9035610.1"/>
    <property type="molecule type" value="Genomic_DNA"/>
</dbReference>
<feature type="transmembrane region" description="Helical" evidence="11">
    <location>
        <begin position="880"/>
        <end position="897"/>
    </location>
</feature>
<evidence type="ECO:0000256" key="3">
    <source>
        <dbReference type="ARBA" id="ARBA00022475"/>
    </source>
</evidence>
<dbReference type="Pfam" id="PF00689">
    <property type="entry name" value="Cation_ATPase_C"/>
    <property type="match status" value="1"/>
</dbReference>
<reference evidence="13 14" key="1">
    <citation type="submission" date="2022-08" db="EMBL/GenBank/DDBJ databases">
        <title>Tractidigestivibacter montrealensis type strain KD21.</title>
        <authorList>
            <person name="Diop K."/>
            <person name="Richard C."/>
            <person name="Routy B."/>
        </authorList>
    </citation>
    <scope>NUCLEOTIDE SEQUENCE [LARGE SCALE GENOMIC DNA]</scope>
    <source>
        <strain evidence="13 14">KD21</strain>
    </source>
</reference>
<sequence length="954" mass="103533">MEAPKQASSSPIEEIAKLTPDKVFSAMGTAAAGLTSDEAASRQAQCGKNTIQATKKKSQVVVFLSNFTHLMAILLWVAGIIAFVAGMPELGVAVWLVNVINGCFSYWQEHQADKATEALKKMLPSYVNVIRDGHEQKILAEDLVHGDVMLLEEGDKISADGRVVRASDLQVDQSTLTGESNPVRKTSDAVLDEDLTASETPNLVFEGTSVSEGNGRVVVTQIGMSTEFGKIASLTQNMGEKQSPLQKQLDHLTKQITVFALFMGIVFLVLDVVFVHNSIAASFIFALGMVVAFIPEGLLPTVTLSLAMAVQRMSKRNALVKSLSSVEALGSTSVICTDKTGTLTQNEMTVNHLWTPSREYEVTGVGYAPKGEVRADGRSFSAADDDDLRLLLVGGALCSNARLIEPEKEGGRYTVLGDPTEACLLVSAQKAGLDLSEEERLIPRVRELPFESRRKRMSTIHQLERPLDGATRVAFVKGAPNELVRLSTKVRVNGEVVEMTDSLRDKIMHANDGYAEDGLRVLAVAYRPIHRDEKGVPTSVSEYTPDVIEHDLTFVGLEVMQDPPRPEVAAAVAECHRAGIRVIMITGDYGLTAVSIARKIGIVKSAHPKVFSGPELEKTSDEELRKALEGEVVFSRMAPEQKLRVVENLQAMGEVVAVTGDGVNDSPALKKADIGVAMGVTGTDVAKEAADMILTDDNFASIVSAVEEGRAVYANIRKFMLYILNSNVPEAVPSAVYLFSGGAVPLPLTTMQILTIDLGTDMFPALGLGSEPPEKDVMNRPPRDPSEPLLTGKVMRKAFLWYGILGALSSLGAFFFAQWAAGWRPGDTMFGVGADLDPTYVRATTMALAAIVFSQIGEVMNCRTELASVFSVGLFSNKQVNKGILFEVALIVFITLFPPFQDVFHTCPLNAWDYLYLVLLPPAVLALEEARKAIVRRQGHYDRNGVRMDTQSER</sequence>
<dbReference type="InterPro" id="IPR006068">
    <property type="entry name" value="ATPase_P-typ_cation-transptr_C"/>
</dbReference>
<comment type="similarity">
    <text evidence="2">Belongs to the cation transport ATPase (P-type) (TC 3.A.3) family. Type IIA subfamily.</text>
</comment>
<dbReference type="InterPro" id="IPR044492">
    <property type="entry name" value="P_typ_ATPase_HD_dom"/>
</dbReference>